<comment type="caution">
    <text evidence="2">The sequence shown here is derived from an EMBL/GenBank/DDBJ whole genome shotgun (WGS) entry which is preliminary data.</text>
</comment>
<protein>
    <submittedName>
        <fullName evidence="2">Uncharacterized protein</fullName>
    </submittedName>
</protein>
<organism evidence="2 3">
    <name type="scientific">Leucosporidium creatinivorum</name>
    <dbReference type="NCBI Taxonomy" id="106004"/>
    <lineage>
        <taxon>Eukaryota</taxon>
        <taxon>Fungi</taxon>
        <taxon>Dikarya</taxon>
        <taxon>Basidiomycota</taxon>
        <taxon>Pucciniomycotina</taxon>
        <taxon>Microbotryomycetes</taxon>
        <taxon>Leucosporidiales</taxon>
        <taxon>Leucosporidium</taxon>
    </lineage>
</organism>
<dbReference type="InParanoid" id="A0A1Y2F7C0"/>
<evidence type="ECO:0000313" key="2">
    <source>
        <dbReference type="EMBL" id="ORY79771.1"/>
    </source>
</evidence>
<dbReference type="AlphaFoldDB" id="A0A1Y2F7C0"/>
<name>A0A1Y2F7C0_9BASI</name>
<sequence length="62" mass="7170">MRRLRNLPLEEDPTRRPTFLALPKSETASPTPTPRWSMFAFTSFQSSASELAGHLTRRRLVR</sequence>
<dbReference type="EMBL" id="MCGR01000026">
    <property type="protein sequence ID" value="ORY79771.1"/>
    <property type="molecule type" value="Genomic_DNA"/>
</dbReference>
<keyword evidence="3" id="KW-1185">Reference proteome</keyword>
<gene>
    <name evidence="2" type="ORF">BCR35DRAFT_304602</name>
</gene>
<dbReference type="Proteomes" id="UP000193467">
    <property type="component" value="Unassembled WGS sequence"/>
</dbReference>
<evidence type="ECO:0000313" key="3">
    <source>
        <dbReference type="Proteomes" id="UP000193467"/>
    </source>
</evidence>
<feature type="region of interest" description="Disordered" evidence="1">
    <location>
        <begin position="1"/>
        <end position="33"/>
    </location>
</feature>
<reference evidence="2 3" key="1">
    <citation type="submission" date="2016-07" db="EMBL/GenBank/DDBJ databases">
        <title>Pervasive Adenine N6-methylation of Active Genes in Fungi.</title>
        <authorList>
            <consortium name="DOE Joint Genome Institute"/>
            <person name="Mondo S.J."/>
            <person name="Dannebaum R.O."/>
            <person name="Kuo R.C."/>
            <person name="Labutti K."/>
            <person name="Haridas S."/>
            <person name="Kuo A."/>
            <person name="Salamov A."/>
            <person name="Ahrendt S.R."/>
            <person name="Lipzen A."/>
            <person name="Sullivan W."/>
            <person name="Andreopoulos W.B."/>
            <person name="Clum A."/>
            <person name="Lindquist E."/>
            <person name="Daum C."/>
            <person name="Ramamoorthy G.K."/>
            <person name="Gryganskyi A."/>
            <person name="Culley D."/>
            <person name="Magnuson J.K."/>
            <person name="James T.Y."/>
            <person name="O'Malley M.A."/>
            <person name="Stajich J.E."/>
            <person name="Spatafora J.W."/>
            <person name="Visel A."/>
            <person name="Grigoriev I.V."/>
        </authorList>
    </citation>
    <scope>NUCLEOTIDE SEQUENCE [LARGE SCALE GENOMIC DNA]</scope>
    <source>
        <strain evidence="2 3">62-1032</strain>
    </source>
</reference>
<proteinExistence type="predicted"/>
<accession>A0A1Y2F7C0</accession>
<evidence type="ECO:0000256" key="1">
    <source>
        <dbReference type="SAM" id="MobiDB-lite"/>
    </source>
</evidence>